<organism evidence="1 2">
    <name type="scientific">Candidatus Tagabacteria bacterium CG03_land_8_20_14_0_80_41_22</name>
    <dbReference type="NCBI Taxonomy" id="1975020"/>
    <lineage>
        <taxon>Bacteria</taxon>
        <taxon>Candidatus Tagaibacteriota</taxon>
    </lineage>
</organism>
<dbReference type="Proteomes" id="UP000228561">
    <property type="component" value="Unassembled WGS sequence"/>
</dbReference>
<dbReference type="PROSITE" id="PS51257">
    <property type="entry name" value="PROKAR_LIPOPROTEIN"/>
    <property type="match status" value="1"/>
</dbReference>
<gene>
    <name evidence="1" type="ORF">COS58_01665</name>
</gene>
<comment type="caution">
    <text evidence="1">The sequence shown here is derived from an EMBL/GenBank/DDBJ whole genome shotgun (WGS) entry which is preliminary data.</text>
</comment>
<evidence type="ECO:0000313" key="1">
    <source>
        <dbReference type="EMBL" id="PIU99574.1"/>
    </source>
</evidence>
<accession>A0A2M7B8Y2</accession>
<protein>
    <recommendedName>
        <fullName evidence="3">Lipoprotein</fullName>
    </recommendedName>
</protein>
<evidence type="ECO:0008006" key="3">
    <source>
        <dbReference type="Google" id="ProtNLM"/>
    </source>
</evidence>
<name>A0A2M7B8Y2_9BACT</name>
<evidence type="ECO:0000313" key="2">
    <source>
        <dbReference type="Proteomes" id="UP000228561"/>
    </source>
</evidence>
<proteinExistence type="predicted"/>
<dbReference type="EMBL" id="PEVG01000018">
    <property type="protein sequence ID" value="PIU99574.1"/>
    <property type="molecule type" value="Genomic_DNA"/>
</dbReference>
<reference evidence="2" key="1">
    <citation type="submission" date="2017-09" db="EMBL/GenBank/DDBJ databases">
        <title>Depth-based differentiation of microbial function through sediment-hosted aquifers and enrichment of novel symbionts in the deep terrestrial subsurface.</title>
        <authorList>
            <person name="Probst A.J."/>
            <person name="Ladd B."/>
            <person name="Jarett J.K."/>
            <person name="Geller-Mcgrath D.E."/>
            <person name="Sieber C.M.K."/>
            <person name="Emerson J.B."/>
            <person name="Anantharaman K."/>
            <person name="Thomas B.C."/>
            <person name="Malmstrom R."/>
            <person name="Stieglmeier M."/>
            <person name="Klingl A."/>
            <person name="Woyke T."/>
            <person name="Ryan C.M."/>
            <person name="Banfield J.F."/>
        </authorList>
    </citation>
    <scope>NUCLEOTIDE SEQUENCE [LARGE SCALE GENOMIC DNA]</scope>
</reference>
<dbReference type="AlphaFoldDB" id="A0A2M7B8Y2"/>
<sequence>MKKTIGYFLLISALFIGLAGCAAVLPSSKTTVVSPWQNFKDIEMIYKKIVPGTTVQELKQWGFDPYTSPNIKILNYRDIAVYFMPNASIQMSDLPEAVQLAIKAKDRSRAYLIQPSDRKKKRTGSFWLDTAKFKRLTNETGWQFQGLIIIVDDNVVYKTPVSGDPIINTKNEQKNPLGPFQELGDWTIGIGKGFIK</sequence>